<dbReference type="Proteomes" id="UP000499080">
    <property type="component" value="Unassembled WGS sequence"/>
</dbReference>
<dbReference type="EMBL" id="BGPR01000197">
    <property type="protein sequence ID" value="GBM03988.1"/>
    <property type="molecule type" value="Genomic_DNA"/>
</dbReference>
<evidence type="ECO:0000313" key="2">
    <source>
        <dbReference type="EMBL" id="GBM03988.1"/>
    </source>
</evidence>
<gene>
    <name evidence="2" type="ORF">AVEN_99187_1</name>
</gene>
<evidence type="ECO:0000256" key="1">
    <source>
        <dbReference type="SAM" id="MobiDB-lite"/>
    </source>
</evidence>
<sequence>MYTILEIGKIEVVTSSLINGDSRPKVVPSILHLEKVSCPNGLMARSQLRDWKVPSSKPNSTKDPPRMSRVSITSPKYGRPRS</sequence>
<organism evidence="2 3">
    <name type="scientific">Araneus ventricosus</name>
    <name type="common">Orbweaver spider</name>
    <name type="synonym">Epeira ventricosa</name>
    <dbReference type="NCBI Taxonomy" id="182803"/>
    <lineage>
        <taxon>Eukaryota</taxon>
        <taxon>Metazoa</taxon>
        <taxon>Ecdysozoa</taxon>
        <taxon>Arthropoda</taxon>
        <taxon>Chelicerata</taxon>
        <taxon>Arachnida</taxon>
        <taxon>Araneae</taxon>
        <taxon>Araneomorphae</taxon>
        <taxon>Entelegynae</taxon>
        <taxon>Araneoidea</taxon>
        <taxon>Araneidae</taxon>
        <taxon>Araneus</taxon>
    </lineage>
</organism>
<name>A0A4Y2CJS7_ARAVE</name>
<evidence type="ECO:0000313" key="3">
    <source>
        <dbReference type="Proteomes" id="UP000499080"/>
    </source>
</evidence>
<dbReference type="AlphaFoldDB" id="A0A4Y2CJS7"/>
<feature type="region of interest" description="Disordered" evidence="1">
    <location>
        <begin position="47"/>
        <end position="82"/>
    </location>
</feature>
<comment type="caution">
    <text evidence="2">The sequence shown here is derived from an EMBL/GenBank/DDBJ whole genome shotgun (WGS) entry which is preliminary data.</text>
</comment>
<accession>A0A4Y2CJS7</accession>
<reference evidence="2 3" key="1">
    <citation type="journal article" date="2019" name="Sci. Rep.">
        <title>Orb-weaving spider Araneus ventricosus genome elucidates the spidroin gene catalogue.</title>
        <authorList>
            <person name="Kono N."/>
            <person name="Nakamura H."/>
            <person name="Ohtoshi R."/>
            <person name="Moran D.A.P."/>
            <person name="Shinohara A."/>
            <person name="Yoshida Y."/>
            <person name="Fujiwara M."/>
            <person name="Mori M."/>
            <person name="Tomita M."/>
            <person name="Arakawa K."/>
        </authorList>
    </citation>
    <scope>NUCLEOTIDE SEQUENCE [LARGE SCALE GENOMIC DNA]</scope>
</reference>
<protein>
    <submittedName>
        <fullName evidence="2">Uncharacterized protein</fullName>
    </submittedName>
</protein>
<proteinExistence type="predicted"/>
<keyword evidence="3" id="KW-1185">Reference proteome</keyword>